<reference evidence="1 3" key="1">
    <citation type="submission" date="2019-06" db="EMBL/GenBank/DDBJ databases">
        <title>Draft genomes of female and male turbot (Scophthalmus maximus).</title>
        <authorList>
            <person name="Xu H."/>
            <person name="Xu X.-W."/>
            <person name="Shao C."/>
            <person name="Chen S."/>
        </authorList>
    </citation>
    <scope>NUCLEOTIDE SEQUENCE [LARGE SCALE GENOMIC DNA]</scope>
    <source>
        <strain evidence="1">Ysfricsl-2016a</strain>
        <tissue evidence="1">Blood</tissue>
    </source>
</reference>
<name>A0A6A4S6B5_SCOMX</name>
<sequence length="92" mass="9889">MCVNPAVQSLVLSSHIAAVLPSLSVFCESQRAGAAVWCPVSVRTSPRSPFHPVSPDRAARPPSSVLQTSAKLLVSFSHVIVFFLGIRCRIVF</sequence>
<evidence type="ECO:0000313" key="1">
    <source>
        <dbReference type="EMBL" id="KAF0030756.1"/>
    </source>
</evidence>
<dbReference type="EMBL" id="VEVO01000015">
    <property type="protein sequence ID" value="KAF0030757.1"/>
    <property type="molecule type" value="Genomic_DNA"/>
</dbReference>
<protein>
    <submittedName>
        <fullName evidence="1">Uncharacterized protein</fullName>
    </submittedName>
</protein>
<dbReference type="Proteomes" id="UP000438429">
    <property type="component" value="Unassembled WGS sequence"/>
</dbReference>
<proteinExistence type="predicted"/>
<dbReference type="AlphaFoldDB" id="A0A6A4S6B5"/>
<organism evidence="1 3">
    <name type="scientific">Scophthalmus maximus</name>
    <name type="common">Turbot</name>
    <name type="synonym">Psetta maxima</name>
    <dbReference type="NCBI Taxonomy" id="52904"/>
    <lineage>
        <taxon>Eukaryota</taxon>
        <taxon>Metazoa</taxon>
        <taxon>Chordata</taxon>
        <taxon>Craniata</taxon>
        <taxon>Vertebrata</taxon>
        <taxon>Euteleostomi</taxon>
        <taxon>Actinopterygii</taxon>
        <taxon>Neopterygii</taxon>
        <taxon>Teleostei</taxon>
        <taxon>Neoteleostei</taxon>
        <taxon>Acanthomorphata</taxon>
        <taxon>Carangaria</taxon>
        <taxon>Pleuronectiformes</taxon>
        <taxon>Pleuronectoidei</taxon>
        <taxon>Scophthalmidae</taxon>
        <taxon>Scophthalmus</taxon>
    </lineage>
</organism>
<comment type="caution">
    <text evidence="1">The sequence shown here is derived from an EMBL/GenBank/DDBJ whole genome shotgun (WGS) entry which is preliminary data.</text>
</comment>
<dbReference type="EMBL" id="VEVO01000015">
    <property type="protein sequence ID" value="KAF0030756.1"/>
    <property type="molecule type" value="Genomic_DNA"/>
</dbReference>
<gene>
    <name evidence="1" type="ORF">F2P81_017487</name>
    <name evidence="2" type="ORF">F2P81_017488</name>
</gene>
<evidence type="ECO:0000313" key="2">
    <source>
        <dbReference type="EMBL" id="KAF0030757.1"/>
    </source>
</evidence>
<evidence type="ECO:0000313" key="3">
    <source>
        <dbReference type="Proteomes" id="UP000438429"/>
    </source>
</evidence>
<accession>A0A6A4S6B5</accession>